<comment type="caution">
    <text evidence="1">The sequence shown here is derived from an EMBL/GenBank/DDBJ whole genome shotgun (WGS) entry which is preliminary data.</text>
</comment>
<dbReference type="Proteomes" id="UP000736328">
    <property type="component" value="Unassembled WGS sequence"/>
</dbReference>
<gene>
    <name evidence="1" type="ORF">HY768_03920</name>
</gene>
<name>A0A933MJV3_UNCT6</name>
<dbReference type="EMBL" id="JACQXR010000047">
    <property type="protein sequence ID" value="MBI4726363.1"/>
    <property type="molecule type" value="Genomic_DNA"/>
</dbReference>
<proteinExistence type="predicted"/>
<evidence type="ECO:0000313" key="1">
    <source>
        <dbReference type="EMBL" id="MBI4726363.1"/>
    </source>
</evidence>
<dbReference type="AlphaFoldDB" id="A0A933MJV3"/>
<protein>
    <submittedName>
        <fullName evidence="1">Uncharacterized protein</fullName>
    </submittedName>
</protein>
<feature type="non-terminal residue" evidence="1">
    <location>
        <position position="230"/>
    </location>
</feature>
<reference evidence="1" key="1">
    <citation type="submission" date="2020-07" db="EMBL/GenBank/DDBJ databases">
        <title>Huge and variable diversity of episymbiotic CPR bacteria and DPANN archaea in groundwater ecosystems.</title>
        <authorList>
            <person name="He C.Y."/>
            <person name="Keren R."/>
            <person name="Whittaker M."/>
            <person name="Farag I.F."/>
            <person name="Doudna J."/>
            <person name="Cate J.H.D."/>
            <person name="Banfield J.F."/>
        </authorList>
    </citation>
    <scope>NUCLEOTIDE SEQUENCE</scope>
    <source>
        <strain evidence="1">NC_groundwater_1520_Pr4_B-0.1um_53_5</strain>
    </source>
</reference>
<organism evidence="1 2">
    <name type="scientific">candidate division TA06 bacterium</name>
    <dbReference type="NCBI Taxonomy" id="2250710"/>
    <lineage>
        <taxon>Bacteria</taxon>
        <taxon>Bacteria division TA06</taxon>
    </lineage>
</organism>
<sequence>MTKTRVNGRGDIFGQYYKLVSEKDDTLNAAGENYNISNDKAAGRTIWYHPKKDYDNPATPGWNEDPIAEPESLYIPLDSAYVLAFKERNIPNQLFVQITNTEVLEYMWRDKQKLNSAEYDMCLLDLGYAEDGSSAGTIEPEQQDTLIKFANDVSKCLLATGNDFGEMYNTDSIFTFFGSKYVGPGNPTATGNIQKIEGIAGTFTEGMSFNYPYQQAPDNSVDIIDQLAAG</sequence>
<accession>A0A933MJV3</accession>
<evidence type="ECO:0000313" key="2">
    <source>
        <dbReference type="Proteomes" id="UP000736328"/>
    </source>
</evidence>